<name>R4Z1N5_9ACTN</name>
<organism evidence="3 4">
    <name type="scientific">Candidatus Neomicrothrix parvicella RN1</name>
    <dbReference type="NCBI Taxonomy" id="1229780"/>
    <lineage>
        <taxon>Bacteria</taxon>
        <taxon>Bacillati</taxon>
        <taxon>Actinomycetota</taxon>
        <taxon>Acidimicrobiia</taxon>
        <taxon>Acidimicrobiales</taxon>
        <taxon>Microthrixaceae</taxon>
        <taxon>Candidatus Neomicrothrix</taxon>
    </lineage>
</organism>
<keyword evidence="4" id="KW-1185">Reference proteome</keyword>
<dbReference type="Gene3D" id="1.10.260.40">
    <property type="entry name" value="lambda repressor-like DNA-binding domains"/>
    <property type="match status" value="1"/>
</dbReference>
<sequence length="147" mass="16137">MITNDVQYRNTKTLYSRFKTAVAGLERSFDDSTDQKLHQLQIDAAQAQADDLAQEISDYEQLKSGETTSFTADSLADVATLLIQARVARGWAQRQLAEELGIAEQQIQRYEANGYATASLTRLCEIADALGIQIRGTAHLATEPTAA</sequence>
<keyword evidence="1" id="KW-0175">Coiled coil</keyword>
<dbReference type="Proteomes" id="UP000018291">
    <property type="component" value="Unassembled WGS sequence"/>
</dbReference>
<dbReference type="SMART" id="SM00530">
    <property type="entry name" value="HTH_XRE"/>
    <property type="match status" value="1"/>
</dbReference>
<dbReference type="eggNOG" id="COG1396">
    <property type="taxonomic scope" value="Bacteria"/>
</dbReference>
<dbReference type="CDD" id="cd00093">
    <property type="entry name" value="HTH_XRE"/>
    <property type="match status" value="1"/>
</dbReference>
<dbReference type="InterPro" id="IPR001387">
    <property type="entry name" value="Cro/C1-type_HTH"/>
</dbReference>
<gene>
    <name evidence="3" type="ORF">BN381_20010</name>
</gene>
<dbReference type="AlphaFoldDB" id="R4Z1N5"/>
<dbReference type="STRING" id="1229780.BN381_20010"/>
<protein>
    <recommendedName>
        <fullName evidence="2">HTH cro/C1-type domain-containing protein</fullName>
    </recommendedName>
</protein>
<dbReference type="InterPro" id="IPR010982">
    <property type="entry name" value="Lambda_DNA-bd_dom_sf"/>
</dbReference>
<dbReference type="HOGENOM" id="CLU_131393_1_0_11"/>
<comment type="caution">
    <text evidence="3">The sequence shown here is derived from an EMBL/GenBank/DDBJ whole genome shotgun (WGS) entry which is preliminary data.</text>
</comment>
<dbReference type="EMBL" id="CANL01000012">
    <property type="protein sequence ID" value="CCM63186.1"/>
    <property type="molecule type" value="Genomic_DNA"/>
</dbReference>
<dbReference type="Pfam" id="PF01381">
    <property type="entry name" value="HTH_3"/>
    <property type="match status" value="1"/>
</dbReference>
<evidence type="ECO:0000259" key="2">
    <source>
        <dbReference type="PROSITE" id="PS50943"/>
    </source>
</evidence>
<proteinExistence type="predicted"/>
<dbReference type="GO" id="GO:0003677">
    <property type="term" value="F:DNA binding"/>
    <property type="evidence" value="ECO:0007669"/>
    <property type="project" value="InterPro"/>
</dbReference>
<reference evidence="3 4" key="1">
    <citation type="journal article" date="2013" name="ISME J.">
        <title>Metabolic model for the filamentous 'Candidatus Microthrix parvicella' based on genomic and metagenomic analyses.</title>
        <authorList>
            <person name="Jon McIlroy S."/>
            <person name="Kristiansen R."/>
            <person name="Albertsen M."/>
            <person name="Michael Karst S."/>
            <person name="Rossetti S."/>
            <person name="Lund Nielsen J."/>
            <person name="Tandoi V."/>
            <person name="James Seviour R."/>
            <person name="Nielsen P.H."/>
        </authorList>
    </citation>
    <scope>NUCLEOTIDE SEQUENCE [LARGE SCALE GENOMIC DNA]</scope>
    <source>
        <strain evidence="3 4">RN1</strain>
    </source>
</reference>
<dbReference type="SUPFAM" id="SSF47413">
    <property type="entry name" value="lambda repressor-like DNA-binding domains"/>
    <property type="match status" value="1"/>
</dbReference>
<evidence type="ECO:0000256" key="1">
    <source>
        <dbReference type="SAM" id="Coils"/>
    </source>
</evidence>
<feature type="coiled-coil region" evidence="1">
    <location>
        <begin position="35"/>
        <end position="62"/>
    </location>
</feature>
<dbReference type="PROSITE" id="PS50943">
    <property type="entry name" value="HTH_CROC1"/>
    <property type="match status" value="1"/>
</dbReference>
<evidence type="ECO:0000313" key="3">
    <source>
        <dbReference type="EMBL" id="CCM63186.1"/>
    </source>
</evidence>
<evidence type="ECO:0000313" key="4">
    <source>
        <dbReference type="Proteomes" id="UP000018291"/>
    </source>
</evidence>
<feature type="domain" description="HTH cro/C1-type" evidence="2">
    <location>
        <begin position="82"/>
        <end position="137"/>
    </location>
</feature>
<accession>R4Z1N5</accession>
<dbReference type="OrthoDB" id="9804285at2"/>
<dbReference type="RefSeq" id="WP_012225453.1">
    <property type="nucleotide sequence ID" value="NZ_HG422565.1"/>
</dbReference>